<keyword evidence="2" id="KW-1185">Reference proteome</keyword>
<reference evidence="1 2" key="1">
    <citation type="submission" date="2024-02" db="EMBL/GenBank/DDBJ databases">
        <title>Chromosome-level genome assembly of the Eurasian Minnow (Phoxinus phoxinus).</title>
        <authorList>
            <person name="Oriowo T.O."/>
            <person name="Martin S."/>
            <person name="Stange M."/>
            <person name="Chrysostomakis Y."/>
            <person name="Brown T."/>
            <person name="Winkler S."/>
            <person name="Kukowka S."/>
            <person name="Myers E.W."/>
            <person name="Bohne A."/>
        </authorList>
    </citation>
    <scope>NUCLEOTIDE SEQUENCE [LARGE SCALE GENOMIC DNA]</scope>
    <source>
        <strain evidence="1">ZFMK-TIS-60720</strain>
        <tissue evidence="1">Whole Organism</tissue>
    </source>
</reference>
<evidence type="ECO:0000313" key="2">
    <source>
        <dbReference type="Proteomes" id="UP001364617"/>
    </source>
</evidence>
<dbReference type="EMBL" id="JAYKXH010000015">
    <property type="protein sequence ID" value="KAK7143804.1"/>
    <property type="molecule type" value="Genomic_DNA"/>
</dbReference>
<organism evidence="1 2">
    <name type="scientific">Phoxinus phoxinus</name>
    <name type="common">Eurasian minnow</name>
    <dbReference type="NCBI Taxonomy" id="58324"/>
    <lineage>
        <taxon>Eukaryota</taxon>
        <taxon>Metazoa</taxon>
        <taxon>Chordata</taxon>
        <taxon>Craniata</taxon>
        <taxon>Vertebrata</taxon>
        <taxon>Euteleostomi</taxon>
        <taxon>Actinopterygii</taxon>
        <taxon>Neopterygii</taxon>
        <taxon>Teleostei</taxon>
        <taxon>Ostariophysi</taxon>
        <taxon>Cypriniformes</taxon>
        <taxon>Leuciscidae</taxon>
        <taxon>Phoxininae</taxon>
        <taxon>Phoxinus</taxon>
    </lineage>
</organism>
<protein>
    <submittedName>
        <fullName evidence="1">Uncharacterized protein</fullName>
    </submittedName>
</protein>
<accession>A0AAN9H0H0</accession>
<dbReference type="Proteomes" id="UP001364617">
    <property type="component" value="Unassembled WGS sequence"/>
</dbReference>
<comment type="caution">
    <text evidence="1">The sequence shown here is derived from an EMBL/GenBank/DDBJ whole genome shotgun (WGS) entry which is preliminary data.</text>
</comment>
<gene>
    <name evidence="1" type="ORF">R3I93_014839</name>
</gene>
<sequence length="8" mass="1095">MHHTEERR</sequence>
<evidence type="ECO:0000313" key="1">
    <source>
        <dbReference type="EMBL" id="KAK7143804.1"/>
    </source>
</evidence>
<proteinExistence type="predicted"/>
<name>A0AAN9H0H0_9TELE</name>